<reference evidence="1 2" key="1">
    <citation type="submission" date="2015-09" db="EMBL/GenBank/DDBJ databases">
        <authorList>
            <consortium name="Pathogen Informatics"/>
        </authorList>
    </citation>
    <scope>NUCLEOTIDE SEQUENCE [LARGE SCALE GENOMIC DNA]</scope>
    <source>
        <strain evidence="1 2">2789STDY5608891</strain>
    </source>
</reference>
<name>A0A173VN96_EUBRA</name>
<proteinExistence type="predicted"/>
<evidence type="ECO:0000313" key="2">
    <source>
        <dbReference type="Proteomes" id="UP000095492"/>
    </source>
</evidence>
<dbReference type="EMBL" id="CYYA01000046">
    <property type="protein sequence ID" value="CUN28126.1"/>
    <property type="molecule type" value="Genomic_DNA"/>
</dbReference>
<protein>
    <submittedName>
        <fullName evidence="1">Uncharacterized protein</fullName>
    </submittedName>
</protein>
<accession>A0A173VN96</accession>
<gene>
    <name evidence="1" type="ORF">ERS852448_03062</name>
</gene>
<evidence type="ECO:0000313" key="1">
    <source>
        <dbReference type="EMBL" id="CUN28126.1"/>
    </source>
</evidence>
<dbReference type="Proteomes" id="UP000095492">
    <property type="component" value="Unassembled WGS sequence"/>
</dbReference>
<dbReference type="AlphaFoldDB" id="A0A173VN96"/>
<organism evidence="1 2">
    <name type="scientific">Eubacterium ramulus</name>
    <dbReference type="NCBI Taxonomy" id="39490"/>
    <lineage>
        <taxon>Bacteria</taxon>
        <taxon>Bacillati</taxon>
        <taxon>Bacillota</taxon>
        <taxon>Clostridia</taxon>
        <taxon>Eubacteriales</taxon>
        <taxon>Eubacteriaceae</taxon>
        <taxon>Eubacterium</taxon>
    </lineage>
</organism>
<sequence length="53" mass="5928">MPDGVLFVERSGELCILARLRDKVPEPQGNQALRGRDSQCVQTRNRVTYPCPG</sequence>